<evidence type="ECO:0008006" key="6">
    <source>
        <dbReference type="Google" id="ProtNLM"/>
    </source>
</evidence>
<evidence type="ECO:0000256" key="1">
    <source>
        <dbReference type="ARBA" id="ARBA00022737"/>
    </source>
</evidence>
<dbReference type="GO" id="GO:0003723">
    <property type="term" value="F:RNA binding"/>
    <property type="evidence" value="ECO:0007669"/>
    <property type="project" value="InterPro"/>
</dbReference>
<dbReference type="NCBIfam" id="TIGR00756">
    <property type="entry name" value="PPR"/>
    <property type="match status" value="2"/>
</dbReference>
<dbReference type="EMBL" id="JADFTS010000004">
    <property type="protein sequence ID" value="KAF9611010.1"/>
    <property type="molecule type" value="Genomic_DNA"/>
</dbReference>
<gene>
    <name evidence="4" type="ORF">IFM89_026316</name>
</gene>
<keyword evidence="5" id="KW-1185">Reference proteome</keyword>
<feature type="repeat" description="PPR" evidence="2">
    <location>
        <begin position="106"/>
        <end position="140"/>
    </location>
</feature>
<dbReference type="OrthoDB" id="185373at2759"/>
<dbReference type="Pfam" id="PF13041">
    <property type="entry name" value="PPR_2"/>
    <property type="match status" value="2"/>
</dbReference>
<dbReference type="FunFam" id="1.25.40.10:FF:000031">
    <property type="entry name" value="Pentatricopeptide repeat-containing protein mitochondrial"/>
    <property type="match status" value="1"/>
</dbReference>
<dbReference type="InterPro" id="IPR002885">
    <property type="entry name" value="PPR_rpt"/>
</dbReference>
<dbReference type="PANTHER" id="PTHR47926">
    <property type="entry name" value="PENTATRICOPEPTIDE REPEAT-CONTAINING PROTEIN"/>
    <property type="match status" value="1"/>
</dbReference>
<feature type="compositionally biased region" description="Acidic residues" evidence="3">
    <location>
        <begin position="510"/>
        <end position="546"/>
    </location>
</feature>
<dbReference type="GO" id="GO:0009451">
    <property type="term" value="P:RNA modification"/>
    <property type="evidence" value="ECO:0007669"/>
    <property type="project" value="InterPro"/>
</dbReference>
<feature type="region of interest" description="Disordered" evidence="3">
    <location>
        <begin position="484"/>
        <end position="546"/>
    </location>
</feature>
<dbReference type="InterPro" id="IPR046960">
    <property type="entry name" value="PPR_At4g14850-like_plant"/>
</dbReference>
<evidence type="ECO:0000256" key="2">
    <source>
        <dbReference type="PROSITE-ProRule" id="PRU00708"/>
    </source>
</evidence>
<protein>
    <recommendedName>
        <fullName evidence="6">Pentatricopeptide repeat-containing protein</fullName>
    </recommendedName>
</protein>
<dbReference type="Gene3D" id="1.25.40.10">
    <property type="entry name" value="Tetratricopeptide repeat domain"/>
    <property type="match status" value="2"/>
</dbReference>
<organism evidence="4 5">
    <name type="scientific">Coptis chinensis</name>
    <dbReference type="NCBI Taxonomy" id="261450"/>
    <lineage>
        <taxon>Eukaryota</taxon>
        <taxon>Viridiplantae</taxon>
        <taxon>Streptophyta</taxon>
        <taxon>Embryophyta</taxon>
        <taxon>Tracheophyta</taxon>
        <taxon>Spermatophyta</taxon>
        <taxon>Magnoliopsida</taxon>
        <taxon>Ranunculales</taxon>
        <taxon>Ranunculaceae</taxon>
        <taxon>Coptidoideae</taxon>
        <taxon>Coptis</taxon>
    </lineage>
</organism>
<feature type="compositionally biased region" description="Basic and acidic residues" evidence="3">
    <location>
        <begin position="495"/>
        <end position="509"/>
    </location>
</feature>
<feature type="repeat" description="PPR" evidence="2">
    <location>
        <begin position="5"/>
        <end position="39"/>
    </location>
</feature>
<comment type="caution">
    <text evidence="4">The sequence shown here is derived from an EMBL/GenBank/DDBJ whole genome shotgun (WGS) entry which is preliminary data.</text>
</comment>
<evidence type="ECO:0000256" key="3">
    <source>
        <dbReference type="SAM" id="MobiDB-lite"/>
    </source>
</evidence>
<accession>A0A835I3M9</accession>
<evidence type="ECO:0000313" key="5">
    <source>
        <dbReference type="Proteomes" id="UP000631114"/>
    </source>
</evidence>
<dbReference type="AlphaFoldDB" id="A0A835I3M9"/>
<dbReference type="SUPFAM" id="SSF53187">
    <property type="entry name" value="Zn-dependent exopeptidases"/>
    <property type="match status" value="1"/>
</dbReference>
<dbReference type="InterPro" id="IPR011990">
    <property type="entry name" value="TPR-like_helical_dom_sf"/>
</dbReference>
<dbReference type="Gene3D" id="3.40.630.10">
    <property type="entry name" value="Zn peptidases"/>
    <property type="match status" value="1"/>
</dbReference>
<sequence length="546" mass="61549">MPRRDVVSWNAMLACYAQSGKSNEVMELFNEMRDLGVKPTEATVVSLSSACWHLGALDQGASLHAYISEHKIGLTTIMGTTLVDMYARCGSISLATEVFYSIELKDVLTWNTIITGMAMHGHAAEALRLFKEMQEAGVCPDDITFVAMLSACSQVEKLFHLTSGHGESMVINQSKASVHRCKAIIDMKEKERLVYPAVMNDETLHEHVEMVGRHLLGSENVKLCNKVLASEDFAFYQEVIPGVILPSTRMKPQFRILHRILFSTILPKCGHFNHINDFGLYLINAMRKGDKLDLVTIIWHNIVEHSGRSKKNICMPHGILISKIITGAGVPPHYMYIEQDSPISRLTVLRMTSRHVHEQDSDDNSLIEVIAAKIKDIYQLMQSIKSELDIVVEYLRKTYPNFPPSSLELSTNISFHEQYSDNDYLIVPNATQTKYLSRLTLGTKSQLDLVVEYLNKICTNFSSSLELSTDNSFQWRSDYILSDYEGPEAPEEDEWQKRVQVDMNMKEDGNDNEDGETEVDGDSEEVESEADADSEEVESEADGDEE</sequence>
<dbReference type="PANTHER" id="PTHR47926:SF473">
    <property type="entry name" value="(WILD MALAYSIAN BANANA) HYPOTHETICAL PROTEIN"/>
    <property type="match status" value="1"/>
</dbReference>
<feature type="compositionally biased region" description="Acidic residues" evidence="3">
    <location>
        <begin position="485"/>
        <end position="494"/>
    </location>
</feature>
<keyword evidence="1" id="KW-0677">Repeat</keyword>
<name>A0A835I3M9_9MAGN</name>
<proteinExistence type="predicted"/>
<reference evidence="4 5" key="1">
    <citation type="submission" date="2020-10" db="EMBL/GenBank/DDBJ databases">
        <title>The Coptis chinensis genome and diversification of protoberbering-type alkaloids.</title>
        <authorList>
            <person name="Wang B."/>
            <person name="Shu S."/>
            <person name="Song C."/>
            <person name="Liu Y."/>
        </authorList>
    </citation>
    <scope>NUCLEOTIDE SEQUENCE [LARGE SCALE GENOMIC DNA]</scope>
    <source>
        <strain evidence="4">HL-2020</strain>
        <tissue evidence="4">Leaf</tissue>
    </source>
</reference>
<dbReference type="Proteomes" id="UP000631114">
    <property type="component" value="Unassembled WGS sequence"/>
</dbReference>
<evidence type="ECO:0000313" key="4">
    <source>
        <dbReference type="EMBL" id="KAF9611010.1"/>
    </source>
</evidence>
<dbReference type="PROSITE" id="PS51375">
    <property type="entry name" value="PPR"/>
    <property type="match status" value="2"/>
</dbReference>